<sequence length="711" mass="79313">MATTISTPLLILSIFFILSYILIPSFSCPSHQKHALLHFNSTVTTIINFSSYEPVELKSWNPTSDCCSWERVNCIGTKTVTELHLDGVIVPLPDVDPPLVFSNILAPLFHIRSLKLLDISNNYLHGETPGDGFENLTALVYLDMKDDDFNGSIPRQLFLLTNLRYLDMSNNFLKGKLGPELGSFRNFTTLSLSNNYFEGGIPSQLFELESLRVLDLSENILNGGLSIEVGKLLYLESLILSANFLSGKVPQEIGNLTKSRKFSLQNNHFSGGIPSSIVNLRKLEILDLSINLFSTQILTSIGTLPSITALALSENQFTGPIPSSMQNLSKLELLRLHDNKLSGEIPTWLFKITTLSSLFIGGSGLIWNNEAKIVPRCSLGMISMHSCNISGQIPEWLSTQKDMHLLDLSKNKLEGRFPDKLDTLDLSYNNFSSNIPTNFPVGIRFLYLGGNKLCGNLPWNLTKLVNLKILDVHANNITGYLHDTLPQISTLEALVLRNNSFEGYIPSSISNLSSLRILDLSHNNLTGIVPQEIGHLPGMIEPRHISTSFPIYYSIWGFGGQLYTSDLTVNWKKLLQGLTIRNIGTYCLLDLSHNRICGEMPPPLGQLKALKLLNISHNRISGHIPVSFGKIPVGGQMDTMNGFENNTGLCGMQINVTCPKDIRPVEEIGNEDEKQSWFLWEVTWVGFLVGFFSSILIMGYFLDFLRLFKIR</sequence>
<name>A0ACB8YRE1_9ASTR</name>
<keyword evidence="2" id="KW-1185">Reference proteome</keyword>
<gene>
    <name evidence="1" type="ORF">L1987_82023</name>
</gene>
<accession>A0ACB8YRE1</accession>
<proteinExistence type="predicted"/>
<comment type="caution">
    <text evidence="1">The sequence shown here is derived from an EMBL/GenBank/DDBJ whole genome shotgun (WGS) entry which is preliminary data.</text>
</comment>
<evidence type="ECO:0000313" key="2">
    <source>
        <dbReference type="Proteomes" id="UP001056120"/>
    </source>
</evidence>
<reference evidence="1 2" key="2">
    <citation type="journal article" date="2022" name="Mol. Ecol. Resour.">
        <title>The genomes of chicory, endive, great burdock and yacon provide insights into Asteraceae paleo-polyploidization history and plant inulin production.</title>
        <authorList>
            <person name="Fan W."/>
            <person name="Wang S."/>
            <person name="Wang H."/>
            <person name="Wang A."/>
            <person name="Jiang F."/>
            <person name="Liu H."/>
            <person name="Zhao H."/>
            <person name="Xu D."/>
            <person name="Zhang Y."/>
        </authorList>
    </citation>
    <scope>NUCLEOTIDE SEQUENCE [LARGE SCALE GENOMIC DNA]</scope>
    <source>
        <strain evidence="2">cv. Yunnan</strain>
        <tissue evidence="1">Leaves</tissue>
    </source>
</reference>
<dbReference type="Proteomes" id="UP001056120">
    <property type="component" value="Linkage Group LG27"/>
</dbReference>
<reference evidence="2" key="1">
    <citation type="journal article" date="2022" name="Mol. Ecol. Resour.">
        <title>The genomes of chicory, endive, great burdock and yacon provide insights into Asteraceae palaeo-polyploidization history and plant inulin production.</title>
        <authorList>
            <person name="Fan W."/>
            <person name="Wang S."/>
            <person name="Wang H."/>
            <person name="Wang A."/>
            <person name="Jiang F."/>
            <person name="Liu H."/>
            <person name="Zhao H."/>
            <person name="Xu D."/>
            <person name="Zhang Y."/>
        </authorList>
    </citation>
    <scope>NUCLEOTIDE SEQUENCE [LARGE SCALE GENOMIC DNA]</scope>
    <source>
        <strain evidence="2">cv. Yunnan</strain>
    </source>
</reference>
<protein>
    <submittedName>
        <fullName evidence="1">Uncharacterized protein</fullName>
    </submittedName>
</protein>
<dbReference type="EMBL" id="CM042044">
    <property type="protein sequence ID" value="KAI3688312.1"/>
    <property type="molecule type" value="Genomic_DNA"/>
</dbReference>
<organism evidence="1 2">
    <name type="scientific">Smallanthus sonchifolius</name>
    <dbReference type="NCBI Taxonomy" id="185202"/>
    <lineage>
        <taxon>Eukaryota</taxon>
        <taxon>Viridiplantae</taxon>
        <taxon>Streptophyta</taxon>
        <taxon>Embryophyta</taxon>
        <taxon>Tracheophyta</taxon>
        <taxon>Spermatophyta</taxon>
        <taxon>Magnoliopsida</taxon>
        <taxon>eudicotyledons</taxon>
        <taxon>Gunneridae</taxon>
        <taxon>Pentapetalae</taxon>
        <taxon>asterids</taxon>
        <taxon>campanulids</taxon>
        <taxon>Asterales</taxon>
        <taxon>Asteraceae</taxon>
        <taxon>Asteroideae</taxon>
        <taxon>Heliantheae alliance</taxon>
        <taxon>Millerieae</taxon>
        <taxon>Smallanthus</taxon>
    </lineage>
</organism>
<evidence type="ECO:0000313" key="1">
    <source>
        <dbReference type="EMBL" id="KAI3688312.1"/>
    </source>
</evidence>